<evidence type="ECO:0000313" key="2">
    <source>
        <dbReference type="Proteomes" id="UP001597483"/>
    </source>
</evidence>
<dbReference type="RefSeq" id="WP_378305152.1">
    <property type="nucleotide sequence ID" value="NZ_JBHUKS010000011.1"/>
</dbReference>
<reference evidence="2" key="1">
    <citation type="journal article" date="2019" name="Int. J. Syst. Evol. Microbiol.">
        <title>The Global Catalogue of Microorganisms (GCM) 10K type strain sequencing project: providing services to taxonomists for standard genome sequencing and annotation.</title>
        <authorList>
            <consortium name="The Broad Institute Genomics Platform"/>
            <consortium name="The Broad Institute Genome Sequencing Center for Infectious Disease"/>
            <person name="Wu L."/>
            <person name="Ma J."/>
        </authorList>
    </citation>
    <scope>NUCLEOTIDE SEQUENCE [LARGE SCALE GENOMIC DNA]</scope>
    <source>
        <strain evidence="2">CGMCC 4.7641</strain>
    </source>
</reference>
<accession>A0ABW5H7G5</accession>
<protein>
    <recommendedName>
        <fullName evidence="3">Alcohol dehydrogenase N-terminal domain-containing protein</fullName>
    </recommendedName>
</protein>
<comment type="caution">
    <text evidence="1">The sequence shown here is derived from an EMBL/GenBank/DDBJ whole genome shotgun (WGS) entry which is preliminary data.</text>
</comment>
<dbReference type="Proteomes" id="UP001597483">
    <property type="component" value="Unassembled WGS sequence"/>
</dbReference>
<gene>
    <name evidence="1" type="ORF">ACFSVL_16855</name>
</gene>
<evidence type="ECO:0000313" key="1">
    <source>
        <dbReference type="EMBL" id="MFD2469060.1"/>
    </source>
</evidence>
<organism evidence="1 2">
    <name type="scientific">Amycolatopsis silviterrae</name>
    <dbReference type="NCBI Taxonomy" id="1656914"/>
    <lineage>
        <taxon>Bacteria</taxon>
        <taxon>Bacillati</taxon>
        <taxon>Actinomycetota</taxon>
        <taxon>Actinomycetes</taxon>
        <taxon>Pseudonocardiales</taxon>
        <taxon>Pseudonocardiaceae</taxon>
        <taxon>Amycolatopsis</taxon>
    </lineage>
</organism>
<keyword evidence="2" id="KW-1185">Reference proteome</keyword>
<dbReference type="Gene3D" id="3.90.180.10">
    <property type="entry name" value="Medium-chain alcohol dehydrogenases, catalytic domain"/>
    <property type="match status" value="1"/>
</dbReference>
<name>A0ABW5H7G5_9PSEU</name>
<sequence length="75" mass="8037">MRAKAAVLTGFGKPLEIREIDVADPGPEEVQVRIVASGVCGSDAKAARAGIRCTRGRQSFRGTRALGSSRRRGRR</sequence>
<dbReference type="InterPro" id="IPR011032">
    <property type="entry name" value="GroES-like_sf"/>
</dbReference>
<proteinExistence type="predicted"/>
<dbReference type="SUPFAM" id="SSF50129">
    <property type="entry name" value="GroES-like"/>
    <property type="match status" value="1"/>
</dbReference>
<dbReference type="EMBL" id="JBHUKS010000011">
    <property type="protein sequence ID" value="MFD2469060.1"/>
    <property type="molecule type" value="Genomic_DNA"/>
</dbReference>
<evidence type="ECO:0008006" key="3">
    <source>
        <dbReference type="Google" id="ProtNLM"/>
    </source>
</evidence>